<dbReference type="Proteomes" id="UP000217154">
    <property type="component" value="Chromosome"/>
</dbReference>
<dbReference type="RefSeq" id="WP_095746819.1">
    <property type="nucleotide sequence ID" value="NZ_CP023284.1"/>
</dbReference>
<dbReference type="Gene3D" id="3.30.1490.20">
    <property type="entry name" value="ATP-grasp fold, A domain"/>
    <property type="match status" value="1"/>
</dbReference>
<dbReference type="FunFam" id="3.30.1490.20:FF:000020">
    <property type="entry name" value="Protein lysine acetyltransferase"/>
    <property type="match status" value="1"/>
</dbReference>
<dbReference type="GO" id="GO:0046872">
    <property type="term" value="F:metal ion binding"/>
    <property type="evidence" value="ECO:0007669"/>
    <property type="project" value="InterPro"/>
</dbReference>
<evidence type="ECO:0000259" key="6">
    <source>
        <dbReference type="PROSITE" id="PS50975"/>
    </source>
</evidence>
<dbReference type="InterPro" id="IPR051538">
    <property type="entry name" value="Acyl-CoA_Synth/Transferase"/>
</dbReference>
<keyword evidence="3 5" id="KW-0067">ATP-binding</keyword>
<dbReference type="PANTHER" id="PTHR43334:SF1">
    <property type="entry name" value="3-HYDROXYPROPIONATE--COA LIGASE [ADP-FORMING]"/>
    <property type="match status" value="1"/>
</dbReference>
<dbReference type="InterPro" id="IPR003781">
    <property type="entry name" value="CoA-bd"/>
</dbReference>
<name>A0A250DRL9_9BURK</name>
<dbReference type="Pfam" id="PF13380">
    <property type="entry name" value="CoA_binding_2"/>
    <property type="match status" value="1"/>
</dbReference>
<reference evidence="7 8" key="1">
    <citation type="submission" date="2017-09" db="EMBL/GenBank/DDBJ databases">
        <title>The diverse metabolic capabilities of V. boronicumulans make it an excellent choice for continued studies on novel biodegradation.</title>
        <authorList>
            <person name="Sun S."/>
        </authorList>
    </citation>
    <scope>NUCLEOTIDE SEQUENCE [LARGE SCALE GENOMIC DNA]</scope>
    <source>
        <strain evidence="7 8">J1</strain>
    </source>
</reference>
<dbReference type="InterPro" id="IPR016102">
    <property type="entry name" value="Succinyl-CoA_synth-like"/>
</dbReference>
<gene>
    <name evidence="7" type="ORF">CKY39_28620</name>
</gene>
<evidence type="ECO:0000256" key="4">
    <source>
        <dbReference type="ARBA" id="ARBA00060888"/>
    </source>
</evidence>
<evidence type="ECO:0000256" key="1">
    <source>
        <dbReference type="ARBA" id="ARBA00022598"/>
    </source>
</evidence>
<dbReference type="InterPro" id="IPR036291">
    <property type="entry name" value="NAD(P)-bd_dom_sf"/>
</dbReference>
<comment type="similarity">
    <text evidence="4">In the N-terminal section; belongs to the acetate CoA ligase alpha subunit family.</text>
</comment>
<keyword evidence="1" id="KW-0436">Ligase</keyword>
<evidence type="ECO:0000313" key="7">
    <source>
        <dbReference type="EMBL" id="ATA56741.1"/>
    </source>
</evidence>
<evidence type="ECO:0000256" key="3">
    <source>
        <dbReference type="ARBA" id="ARBA00022840"/>
    </source>
</evidence>
<evidence type="ECO:0000313" key="8">
    <source>
        <dbReference type="Proteomes" id="UP000217154"/>
    </source>
</evidence>
<dbReference type="SUPFAM" id="SSF56059">
    <property type="entry name" value="Glutathione synthetase ATP-binding domain-like"/>
    <property type="match status" value="1"/>
</dbReference>
<dbReference type="GO" id="GO:0005524">
    <property type="term" value="F:ATP binding"/>
    <property type="evidence" value="ECO:0007669"/>
    <property type="project" value="UniProtKB-UniRule"/>
</dbReference>
<accession>A0A250DRL9</accession>
<dbReference type="Pfam" id="PF13549">
    <property type="entry name" value="ATP-grasp_5"/>
    <property type="match status" value="1"/>
</dbReference>
<dbReference type="SUPFAM" id="SSF52210">
    <property type="entry name" value="Succinyl-CoA synthetase domains"/>
    <property type="match status" value="2"/>
</dbReference>
<dbReference type="PROSITE" id="PS50975">
    <property type="entry name" value="ATP_GRASP"/>
    <property type="match status" value="1"/>
</dbReference>
<dbReference type="InterPro" id="IPR011761">
    <property type="entry name" value="ATP-grasp"/>
</dbReference>
<keyword evidence="2 5" id="KW-0547">Nucleotide-binding</keyword>
<dbReference type="InterPro" id="IPR032875">
    <property type="entry name" value="Succ_CoA_lig_flav_dom"/>
</dbReference>
<dbReference type="EMBL" id="CP023284">
    <property type="protein sequence ID" value="ATA56741.1"/>
    <property type="molecule type" value="Genomic_DNA"/>
</dbReference>
<dbReference type="AlphaFoldDB" id="A0A250DRL9"/>
<dbReference type="KEGG" id="vbo:CKY39_28620"/>
<dbReference type="Pfam" id="PF13607">
    <property type="entry name" value="Succ_CoA_lig"/>
    <property type="match status" value="1"/>
</dbReference>
<evidence type="ECO:0000256" key="2">
    <source>
        <dbReference type="ARBA" id="ARBA00022741"/>
    </source>
</evidence>
<protein>
    <submittedName>
        <fullName evidence="7">CoA-binding protein</fullName>
    </submittedName>
</protein>
<dbReference type="InterPro" id="IPR013815">
    <property type="entry name" value="ATP_grasp_subdomain_1"/>
</dbReference>
<feature type="domain" description="ATP-grasp" evidence="6">
    <location>
        <begin position="497"/>
        <end position="533"/>
    </location>
</feature>
<dbReference type="GO" id="GO:0016874">
    <property type="term" value="F:ligase activity"/>
    <property type="evidence" value="ECO:0007669"/>
    <property type="project" value="UniProtKB-KW"/>
</dbReference>
<proteinExistence type="inferred from homology"/>
<dbReference type="PANTHER" id="PTHR43334">
    <property type="entry name" value="ACETATE--COA LIGASE [ADP-FORMING]"/>
    <property type="match status" value="1"/>
</dbReference>
<dbReference type="Gene3D" id="3.30.470.20">
    <property type="entry name" value="ATP-grasp fold, B domain"/>
    <property type="match status" value="1"/>
</dbReference>
<organism evidence="7 8">
    <name type="scientific">Variovorax boronicumulans</name>
    <dbReference type="NCBI Taxonomy" id="436515"/>
    <lineage>
        <taxon>Bacteria</taxon>
        <taxon>Pseudomonadati</taxon>
        <taxon>Pseudomonadota</taxon>
        <taxon>Betaproteobacteria</taxon>
        <taxon>Burkholderiales</taxon>
        <taxon>Comamonadaceae</taxon>
        <taxon>Variovorax</taxon>
    </lineage>
</organism>
<dbReference type="SUPFAM" id="SSF51735">
    <property type="entry name" value="NAD(P)-binding Rossmann-fold domains"/>
    <property type="match status" value="1"/>
</dbReference>
<evidence type="ECO:0000256" key="5">
    <source>
        <dbReference type="PROSITE-ProRule" id="PRU00409"/>
    </source>
</evidence>
<dbReference type="Gene3D" id="3.40.50.261">
    <property type="entry name" value="Succinyl-CoA synthetase domains"/>
    <property type="match status" value="2"/>
</dbReference>
<dbReference type="Gene3D" id="3.40.50.720">
    <property type="entry name" value="NAD(P)-binding Rossmann-like Domain"/>
    <property type="match status" value="1"/>
</dbReference>
<dbReference type="SMART" id="SM00881">
    <property type="entry name" value="CoA_binding"/>
    <property type="match status" value="1"/>
</dbReference>
<sequence>MTSSSSSSLHCFLHPKAIAFVGATERSVWSNAALASLRTLGYAGQLYPVNRRGGSFHGMAAATSAEAIGEPVDTALLMVPADALDDALADLQRAGIGNAVLLSSGFAEAGDEGRERQRQLTAKARSRGLRILGPNCLGFVNFVDRSAVWTASLREPLPAGTLGIVSQSGALAGQLSFMAQVHGIGLSRMVSTGNESDIDIAEVIDYLVDDEHTRSIAVFAETVRDPQRFAAAAERALAVAKPIVVLKMGSSEITAQAAQAHTGSLVGDDRVFDAMCQRLGLMRVRSIEDLVFTAAFASMTGPFAAGGLAAVSMSGGMCEIFAERAEEEGLVLTPLAPATEAALREVLPGYGTPQNPLDVTGAAMLQPELFGNALEALVRDPALGAAIVVADVPNAPANDTPLNRAVLAQVARGLSASPVPAIVCSHYVMQVSERSRELIAETGIRHIACGIHHAMSAAGAVHRWSETLRRRQQAQGVAAAVPAMPPAQPLRSERETLEWLSQRGVPVVPVRLSRSADEAARFAQELGGPVVLKIASAQIAHKTEVGGVALNLQGADAVRAAWQAMDARVRAARPEAEIDGILVAPMRQGGLELFVGTVRDPQWGPALAVGLGGIWVEALRDTSLRLLPVTPAEVKDMLAELRGARLLDGWRGAPAADRDAIAEAVAAIGNAALALGPELVSLEVNPLRVDGRTVEALDALAVWGAAG</sequence>